<dbReference type="GO" id="GO:0005737">
    <property type="term" value="C:cytoplasm"/>
    <property type="evidence" value="ECO:0007669"/>
    <property type="project" value="TreeGrafter"/>
</dbReference>
<gene>
    <name evidence="8" type="ORF">AWB76_00145</name>
</gene>
<dbReference type="OrthoDB" id="9810066at2"/>
<dbReference type="Proteomes" id="UP000054624">
    <property type="component" value="Unassembled WGS sequence"/>
</dbReference>
<dbReference type="GO" id="GO:0004719">
    <property type="term" value="F:protein-L-isoaspartate (D-aspartate) O-methyltransferase activity"/>
    <property type="evidence" value="ECO:0007669"/>
    <property type="project" value="InterPro"/>
</dbReference>
<comment type="similarity">
    <text evidence="1">Belongs to the methyltransferase superfamily. L-isoaspartyl/D-aspartyl protein methyltransferase family.</text>
</comment>
<reference evidence="9" key="1">
    <citation type="submission" date="2016-01" db="EMBL/GenBank/DDBJ databases">
        <authorList>
            <person name="Peeters Charlotte."/>
        </authorList>
    </citation>
    <scope>NUCLEOTIDE SEQUENCE [LARGE SCALE GENOMIC DNA]</scope>
</reference>
<dbReference type="STRING" id="1777137.AWB76_00145"/>
<evidence type="ECO:0000256" key="5">
    <source>
        <dbReference type="ARBA" id="ARBA00022691"/>
    </source>
</evidence>
<evidence type="ECO:0000256" key="3">
    <source>
        <dbReference type="ARBA" id="ARBA00022603"/>
    </source>
</evidence>
<sequence length="217" mass="23705">MNIEQARFNMIEQQIRPWEVLDQDVLNLLAIVKRENFVPAAYRNIAFADLEIPLPGGERMLSPKVEARVLQELAIHKGETVLEIGAGSGYMAALLAHRGRSVTTVEISPELADFAKQNLAANGVTNVEVITGDGALGWDQGAPYDVICVSGGLPVMPQEFLEQLKIGGRIAAFVGAAPIMKAQIITRVDEKQFRVSDVFETLVAPLKNAVHPSQFKF</sequence>
<dbReference type="RefSeq" id="WP_061158219.1">
    <property type="nucleotide sequence ID" value="NZ_FCOI02000001.1"/>
</dbReference>
<dbReference type="Gene3D" id="3.40.50.150">
    <property type="entry name" value="Vaccinia Virus protein VP39"/>
    <property type="match status" value="1"/>
</dbReference>
<name>A0A157Z3K0_9BURK</name>
<evidence type="ECO:0000313" key="9">
    <source>
        <dbReference type="Proteomes" id="UP000054624"/>
    </source>
</evidence>
<dbReference type="GO" id="GO:0000179">
    <property type="term" value="F:rRNA (adenine-N6,N6-)-dimethyltransferase activity"/>
    <property type="evidence" value="ECO:0007669"/>
    <property type="project" value="InterPro"/>
</dbReference>
<dbReference type="InterPro" id="IPR029063">
    <property type="entry name" value="SAM-dependent_MTases_sf"/>
</dbReference>
<dbReference type="InterPro" id="IPR020598">
    <property type="entry name" value="rRNA_Ade_methylase_Trfase_N"/>
</dbReference>
<dbReference type="CDD" id="cd02440">
    <property type="entry name" value="AdoMet_MTases"/>
    <property type="match status" value="1"/>
</dbReference>
<evidence type="ECO:0000259" key="7">
    <source>
        <dbReference type="SMART" id="SM00650"/>
    </source>
</evidence>
<keyword evidence="4" id="KW-0808">Transferase</keyword>
<dbReference type="InterPro" id="IPR000682">
    <property type="entry name" value="PCMT"/>
</dbReference>
<dbReference type="PANTHER" id="PTHR11579:SF18">
    <property type="entry name" value="PROTEIN-L-ISOASPARTATE O-METHYLTRANSFERASE"/>
    <property type="match status" value="1"/>
</dbReference>
<dbReference type="SMART" id="SM00650">
    <property type="entry name" value="rADc"/>
    <property type="match status" value="1"/>
</dbReference>
<dbReference type="SUPFAM" id="SSF53335">
    <property type="entry name" value="S-adenosyl-L-methionine-dependent methyltransferases"/>
    <property type="match status" value="1"/>
</dbReference>
<dbReference type="Pfam" id="PF01135">
    <property type="entry name" value="PCMT"/>
    <property type="match status" value="1"/>
</dbReference>
<evidence type="ECO:0000256" key="6">
    <source>
        <dbReference type="ARBA" id="ARBA00030757"/>
    </source>
</evidence>
<dbReference type="EMBL" id="FCOI02000001">
    <property type="protein sequence ID" value="SAK40135.1"/>
    <property type="molecule type" value="Genomic_DNA"/>
</dbReference>
<keyword evidence="5" id="KW-0949">S-adenosyl-L-methionine</keyword>
<accession>A0A157Z3K0</accession>
<evidence type="ECO:0000256" key="4">
    <source>
        <dbReference type="ARBA" id="ARBA00022679"/>
    </source>
</evidence>
<proteinExistence type="inferred from homology"/>
<protein>
    <recommendedName>
        <fullName evidence="2">Protein-L-isoaspartate O-methyltransferase</fullName>
    </recommendedName>
    <alternativeName>
        <fullName evidence="6">Protein L-isoaspartyl methyltransferase</fullName>
    </alternativeName>
</protein>
<evidence type="ECO:0000313" key="8">
    <source>
        <dbReference type="EMBL" id="SAK40135.1"/>
    </source>
</evidence>
<dbReference type="AlphaFoldDB" id="A0A157Z3K0"/>
<feature type="domain" description="Ribosomal RNA adenine methylase transferase N-terminal" evidence="7">
    <location>
        <begin position="65"/>
        <end position="207"/>
    </location>
</feature>
<keyword evidence="3" id="KW-0489">Methyltransferase</keyword>
<evidence type="ECO:0000256" key="1">
    <source>
        <dbReference type="ARBA" id="ARBA00005369"/>
    </source>
</evidence>
<keyword evidence="9" id="KW-1185">Reference proteome</keyword>
<dbReference type="PROSITE" id="PS01279">
    <property type="entry name" value="PCMT"/>
    <property type="match status" value="1"/>
</dbReference>
<organism evidence="8 9">
    <name type="scientific">Caballeronia temeraria</name>
    <dbReference type="NCBI Taxonomy" id="1777137"/>
    <lineage>
        <taxon>Bacteria</taxon>
        <taxon>Pseudomonadati</taxon>
        <taxon>Pseudomonadota</taxon>
        <taxon>Betaproteobacteria</taxon>
        <taxon>Burkholderiales</taxon>
        <taxon>Burkholderiaceae</taxon>
        <taxon>Caballeronia</taxon>
    </lineage>
</organism>
<dbReference type="PANTHER" id="PTHR11579">
    <property type="entry name" value="PROTEIN-L-ISOASPARTATE O-METHYLTRANSFERASE"/>
    <property type="match status" value="1"/>
</dbReference>
<evidence type="ECO:0000256" key="2">
    <source>
        <dbReference type="ARBA" id="ARBA00013346"/>
    </source>
</evidence>